<dbReference type="SUPFAM" id="SSF50630">
    <property type="entry name" value="Acid proteases"/>
    <property type="match status" value="1"/>
</dbReference>
<name>A0AAN7QIK9_9MYRT</name>
<comment type="caution">
    <text evidence="3">The sequence shown here is derived from an EMBL/GenBank/DDBJ whole genome shotgun (WGS) entry which is preliminary data.</text>
</comment>
<dbReference type="Gene3D" id="2.40.70.10">
    <property type="entry name" value="Acid Proteases"/>
    <property type="match status" value="2"/>
</dbReference>
<keyword evidence="4" id="KW-1185">Reference proteome</keyword>
<dbReference type="GO" id="GO:0004190">
    <property type="term" value="F:aspartic-type endopeptidase activity"/>
    <property type="evidence" value="ECO:0007669"/>
    <property type="project" value="InterPro"/>
</dbReference>
<protein>
    <recommendedName>
        <fullName evidence="2">Peptidase A1 domain-containing protein</fullName>
    </recommendedName>
</protein>
<feature type="domain" description="Peptidase A1" evidence="2">
    <location>
        <begin position="1"/>
        <end position="249"/>
    </location>
</feature>
<dbReference type="GO" id="GO:0006508">
    <property type="term" value="P:proteolysis"/>
    <property type="evidence" value="ECO:0007669"/>
    <property type="project" value="InterPro"/>
</dbReference>
<evidence type="ECO:0000259" key="2">
    <source>
        <dbReference type="PROSITE" id="PS51767"/>
    </source>
</evidence>
<proteinExistence type="inferred from homology"/>
<dbReference type="InterPro" id="IPR021109">
    <property type="entry name" value="Peptidase_aspartic_dom_sf"/>
</dbReference>
<dbReference type="InterPro" id="IPR032799">
    <property type="entry name" value="TAXi_C"/>
</dbReference>
<dbReference type="InterPro" id="IPR032861">
    <property type="entry name" value="TAXi_N"/>
</dbReference>
<sequence>MHHVASDTLVHKLKCAYDQQGLLLNSLEKTDGILGLSRSIVSLPSQLASIGVINNVVGHCHTSDAIVGGYMFLGDEFMPNWGMHWIPMLSSPTNLYQSNIMKMKYGSTSLRLGPRDGEVGRVVFDSGSSYTYFTKQAYSDLVASVSNNEQITLNRPLLYQYQVISKSLKEVKHFFKAITLQFGSKWWVLSTKLHIPPESYLIINNKGNVCLGILDGSEVLDRYTTVIGGISLRGKLVACDNVKGRIGWVQSDCIRPQRYKAPFFSG</sequence>
<dbReference type="Pfam" id="PF14541">
    <property type="entry name" value="TAXi_C"/>
    <property type="match status" value="1"/>
</dbReference>
<evidence type="ECO:0000313" key="3">
    <source>
        <dbReference type="EMBL" id="KAK4766085.1"/>
    </source>
</evidence>
<comment type="similarity">
    <text evidence="1">Belongs to the peptidase A1 family.</text>
</comment>
<dbReference type="PANTHER" id="PTHR13683:SF316">
    <property type="entry name" value="ASPARTYL PROTEASE APCB1"/>
    <property type="match status" value="1"/>
</dbReference>
<dbReference type="InterPro" id="IPR001461">
    <property type="entry name" value="Aspartic_peptidase_A1"/>
</dbReference>
<organism evidence="3 4">
    <name type="scientific">Trapa incisa</name>
    <dbReference type="NCBI Taxonomy" id="236973"/>
    <lineage>
        <taxon>Eukaryota</taxon>
        <taxon>Viridiplantae</taxon>
        <taxon>Streptophyta</taxon>
        <taxon>Embryophyta</taxon>
        <taxon>Tracheophyta</taxon>
        <taxon>Spermatophyta</taxon>
        <taxon>Magnoliopsida</taxon>
        <taxon>eudicotyledons</taxon>
        <taxon>Gunneridae</taxon>
        <taxon>Pentapetalae</taxon>
        <taxon>rosids</taxon>
        <taxon>malvids</taxon>
        <taxon>Myrtales</taxon>
        <taxon>Lythraceae</taxon>
        <taxon>Trapa</taxon>
    </lineage>
</organism>
<dbReference type="Pfam" id="PF14543">
    <property type="entry name" value="TAXi_N"/>
    <property type="match status" value="1"/>
</dbReference>
<evidence type="ECO:0000313" key="4">
    <source>
        <dbReference type="Proteomes" id="UP001345219"/>
    </source>
</evidence>
<dbReference type="AlphaFoldDB" id="A0AAN7QIK9"/>
<dbReference type="EMBL" id="JAXIOK010000007">
    <property type="protein sequence ID" value="KAK4766085.1"/>
    <property type="molecule type" value="Genomic_DNA"/>
</dbReference>
<gene>
    <name evidence="3" type="ORF">SAY87_007727</name>
</gene>
<dbReference type="Proteomes" id="UP001345219">
    <property type="component" value="Chromosome 7"/>
</dbReference>
<reference evidence="3 4" key="1">
    <citation type="journal article" date="2023" name="Hortic Res">
        <title>Pangenome of water caltrop reveals structural variations and asymmetric subgenome divergence after allopolyploidization.</title>
        <authorList>
            <person name="Zhang X."/>
            <person name="Chen Y."/>
            <person name="Wang L."/>
            <person name="Yuan Y."/>
            <person name="Fang M."/>
            <person name="Shi L."/>
            <person name="Lu R."/>
            <person name="Comes H.P."/>
            <person name="Ma Y."/>
            <person name="Chen Y."/>
            <person name="Huang G."/>
            <person name="Zhou Y."/>
            <person name="Zheng Z."/>
            <person name="Qiu Y."/>
        </authorList>
    </citation>
    <scope>NUCLEOTIDE SEQUENCE [LARGE SCALE GENOMIC DNA]</scope>
    <source>
        <tissue evidence="3">Roots</tissue>
    </source>
</reference>
<dbReference type="InterPro" id="IPR033121">
    <property type="entry name" value="PEPTIDASE_A1"/>
</dbReference>
<accession>A0AAN7QIK9</accession>
<dbReference type="PROSITE" id="PS51767">
    <property type="entry name" value="PEPTIDASE_A1"/>
    <property type="match status" value="1"/>
</dbReference>
<evidence type="ECO:0000256" key="1">
    <source>
        <dbReference type="ARBA" id="ARBA00007447"/>
    </source>
</evidence>
<dbReference type="PANTHER" id="PTHR13683">
    <property type="entry name" value="ASPARTYL PROTEASES"/>
    <property type="match status" value="1"/>
</dbReference>